<evidence type="ECO:0000256" key="2">
    <source>
        <dbReference type="ARBA" id="ARBA00008683"/>
    </source>
</evidence>
<dbReference type="AlphaFoldDB" id="K5ZMI0"/>
<dbReference type="InterPro" id="IPR002142">
    <property type="entry name" value="Peptidase_S49"/>
</dbReference>
<comment type="subcellular location">
    <subcellularLocation>
        <location evidence="1">Membrane</location>
    </subcellularLocation>
</comment>
<dbReference type="InterPro" id="IPR004635">
    <property type="entry name" value="Pept_S49_SppA"/>
</dbReference>
<keyword evidence="8" id="KW-0812">Transmembrane</keyword>
<dbReference type="SUPFAM" id="SSF52096">
    <property type="entry name" value="ClpP/crotonase"/>
    <property type="match status" value="2"/>
</dbReference>
<dbReference type="CDD" id="cd07018">
    <property type="entry name" value="S49_SppA_67K_type"/>
    <property type="match status" value="1"/>
</dbReference>
<evidence type="ECO:0000313" key="11">
    <source>
        <dbReference type="Proteomes" id="UP000006330"/>
    </source>
</evidence>
<evidence type="ECO:0000259" key="9">
    <source>
        <dbReference type="Pfam" id="PF01343"/>
    </source>
</evidence>
<keyword evidence="5" id="KW-0720">Serine protease</keyword>
<keyword evidence="4" id="KW-0378">Hydrolase</keyword>
<evidence type="ECO:0000256" key="8">
    <source>
        <dbReference type="SAM" id="Phobius"/>
    </source>
</evidence>
<evidence type="ECO:0000256" key="3">
    <source>
        <dbReference type="ARBA" id="ARBA00022670"/>
    </source>
</evidence>
<dbReference type="Proteomes" id="UP000006330">
    <property type="component" value="Unassembled WGS sequence"/>
</dbReference>
<feature type="active site" description="Proton donor/acceptor" evidence="7">
    <location>
        <position position="203"/>
    </location>
</feature>
<feature type="transmembrane region" description="Helical" evidence="8">
    <location>
        <begin position="20"/>
        <end position="46"/>
    </location>
</feature>
<comment type="similarity">
    <text evidence="2">Belongs to the peptidase S49 family.</text>
</comment>
<dbReference type="GO" id="GO:0008236">
    <property type="term" value="F:serine-type peptidase activity"/>
    <property type="evidence" value="ECO:0007669"/>
    <property type="project" value="UniProtKB-KW"/>
</dbReference>
<proteinExistence type="inferred from homology"/>
<keyword evidence="8" id="KW-1133">Transmembrane helix</keyword>
<organism evidence="10 11">
    <name type="scientific">Parabacteroides goldsteinii CL02T12C30</name>
    <dbReference type="NCBI Taxonomy" id="999418"/>
    <lineage>
        <taxon>Bacteria</taxon>
        <taxon>Pseudomonadati</taxon>
        <taxon>Bacteroidota</taxon>
        <taxon>Bacteroidia</taxon>
        <taxon>Bacteroidales</taxon>
        <taxon>Tannerellaceae</taxon>
        <taxon>Parabacteroides</taxon>
    </lineage>
</organism>
<accession>K5ZMI0</accession>
<gene>
    <name evidence="10" type="ORF">HMPREF1076_02078</name>
</gene>
<feature type="domain" description="Peptidase S49" evidence="9">
    <location>
        <begin position="384"/>
        <end position="534"/>
    </location>
</feature>
<dbReference type="NCBIfam" id="TIGR00705">
    <property type="entry name" value="SppA_67K"/>
    <property type="match status" value="1"/>
</dbReference>
<feature type="active site" description="Nucleophile" evidence="7">
    <location>
        <position position="400"/>
    </location>
</feature>
<evidence type="ECO:0000256" key="7">
    <source>
        <dbReference type="PIRSR" id="PIRSR001217-1"/>
    </source>
</evidence>
<name>K5ZMI0_9BACT</name>
<dbReference type="Gene3D" id="6.20.330.10">
    <property type="match status" value="1"/>
</dbReference>
<evidence type="ECO:0000256" key="6">
    <source>
        <dbReference type="ARBA" id="ARBA00023136"/>
    </source>
</evidence>
<dbReference type="EMBL" id="AGZO01000014">
    <property type="protein sequence ID" value="EKN16944.1"/>
    <property type="molecule type" value="Genomic_DNA"/>
</dbReference>
<dbReference type="InterPro" id="IPR029045">
    <property type="entry name" value="ClpP/crotonase-like_dom_sf"/>
</dbReference>
<dbReference type="InterPro" id="IPR047272">
    <property type="entry name" value="S49_SppA_C"/>
</dbReference>
<dbReference type="GO" id="GO:0016020">
    <property type="term" value="C:membrane"/>
    <property type="evidence" value="ECO:0007669"/>
    <property type="project" value="UniProtKB-SubCell"/>
</dbReference>
<dbReference type="PANTHER" id="PTHR33209">
    <property type="entry name" value="PROTEASE 4"/>
    <property type="match status" value="1"/>
</dbReference>
<dbReference type="NCBIfam" id="TIGR00706">
    <property type="entry name" value="SppA_dom"/>
    <property type="match status" value="1"/>
</dbReference>
<evidence type="ECO:0000256" key="1">
    <source>
        <dbReference type="ARBA" id="ARBA00004370"/>
    </source>
</evidence>
<protein>
    <submittedName>
        <fullName evidence="10">Signal peptide peptidase SppA, 67K type</fullName>
    </submittedName>
</protein>
<dbReference type="InterPro" id="IPR047217">
    <property type="entry name" value="S49_SppA_67K_type_N"/>
</dbReference>
<dbReference type="InterPro" id="IPR004634">
    <property type="entry name" value="Pept_S49_pIV"/>
</dbReference>
<evidence type="ECO:0000256" key="5">
    <source>
        <dbReference type="ARBA" id="ARBA00022825"/>
    </source>
</evidence>
<dbReference type="Pfam" id="PF01343">
    <property type="entry name" value="Peptidase_S49"/>
    <property type="match status" value="2"/>
</dbReference>
<comment type="caution">
    <text evidence="10">The sequence shown here is derived from an EMBL/GenBank/DDBJ whole genome shotgun (WGS) entry which is preliminary data.</text>
</comment>
<feature type="domain" description="Peptidase S49" evidence="9">
    <location>
        <begin position="135"/>
        <end position="288"/>
    </location>
</feature>
<dbReference type="PANTHER" id="PTHR33209:SF1">
    <property type="entry name" value="PEPTIDASE S49 DOMAIN-CONTAINING PROTEIN"/>
    <property type="match status" value="1"/>
</dbReference>
<dbReference type="GO" id="GO:0006465">
    <property type="term" value="P:signal peptide processing"/>
    <property type="evidence" value="ECO:0007669"/>
    <property type="project" value="InterPro"/>
</dbReference>
<dbReference type="PIRSF" id="PIRSF001217">
    <property type="entry name" value="Protease_4_SppA"/>
    <property type="match status" value="1"/>
</dbReference>
<keyword evidence="6 8" id="KW-0472">Membrane</keyword>
<reference evidence="10 11" key="1">
    <citation type="submission" date="2012-02" db="EMBL/GenBank/DDBJ databases">
        <title>The Genome Sequence of Parabacteroides goldsteinii CL02T12C30.</title>
        <authorList>
            <consortium name="The Broad Institute Genome Sequencing Platform"/>
            <person name="Earl A."/>
            <person name="Ward D."/>
            <person name="Feldgarden M."/>
            <person name="Gevers D."/>
            <person name="Zitomersky N.L."/>
            <person name="Coyne M.J."/>
            <person name="Comstock L.E."/>
            <person name="Young S.K."/>
            <person name="Zeng Q."/>
            <person name="Gargeya S."/>
            <person name="Fitzgerald M."/>
            <person name="Haas B."/>
            <person name="Abouelleil A."/>
            <person name="Alvarado L."/>
            <person name="Arachchi H.M."/>
            <person name="Berlin A."/>
            <person name="Chapman S.B."/>
            <person name="Gearin G."/>
            <person name="Goldberg J."/>
            <person name="Griggs A."/>
            <person name="Gujja S."/>
            <person name="Hansen M."/>
            <person name="Heiman D."/>
            <person name="Howarth C."/>
            <person name="Larimer J."/>
            <person name="Lui A."/>
            <person name="MacDonald P.J.P."/>
            <person name="McCowen C."/>
            <person name="Montmayeur A."/>
            <person name="Murphy C."/>
            <person name="Neiman D."/>
            <person name="Pearson M."/>
            <person name="Priest M."/>
            <person name="Roberts A."/>
            <person name="Saif S."/>
            <person name="Shea T."/>
            <person name="Sisk P."/>
            <person name="Stolte C."/>
            <person name="Sykes S."/>
            <person name="Wortman J."/>
            <person name="Nusbaum C."/>
            <person name="Birren B."/>
        </authorList>
    </citation>
    <scope>NUCLEOTIDE SEQUENCE [LARGE SCALE GENOMIC DNA]</scope>
    <source>
        <strain evidence="10 11">CL02T12C30</strain>
    </source>
</reference>
<evidence type="ECO:0000256" key="4">
    <source>
        <dbReference type="ARBA" id="ARBA00022801"/>
    </source>
</evidence>
<keyword evidence="3" id="KW-0645">Protease</keyword>
<dbReference type="Gene3D" id="3.90.226.10">
    <property type="entry name" value="2-enoyl-CoA Hydratase, Chain A, domain 1"/>
    <property type="match status" value="3"/>
</dbReference>
<evidence type="ECO:0000313" key="10">
    <source>
        <dbReference type="EMBL" id="EKN16944.1"/>
    </source>
</evidence>
<dbReference type="HOGENOM" id="CLU_008856_1_1_10"/>
<dbReference type="CDD" id="cd07023">
    <property type="entry name" value="S49_Sppa_N_C"/>
    <property type="match status" value="1"/>
</dbReference>
<sequence>MLSDKNLRNIDMKQFFKMMFASALGVFVAVGLISIVFVFTLIGIAANVGSTPDYTPKSNTVYKLTFEGNLSDNTEENPIAMLMGETDKSLSLKDILSSIQTAKENKNIKGIYIEAKGLSTGSASLEAIRRALNDFKESGKFIVAYSDNYTQGCYYLCSVADKVFLNPQGTLGLVGMASQTMFYKDLLKKVGVEMMIFKVGTYKGAVEPFMLDKLSDANREQIQSYISTIWDNVTNGIAESRKIPVADINNFANQGYAFAAAEKAVECGLIDELKYRPEAEEFVKELAGQSDKRLQTASLSNMKSIKTISREKADRIAILYAEGEIKPETPSSPYNTEQAITEKVASELIKLKNDENVKAVVFRVNSPGGSAFVSEQIWRQVIELKKVKPIVVSMGDVAASGGYYISCAASKIVAEPNTLTGSIGIFGIFPNVTGLFDKLSLTTDIVKTNTYADLGDMSRPMREDEKVLIQSFVERGYDTFITRCADGRDMSKEAINEIGQGRVWTGEQAKERGLVDELGGIDKAIETAASLADLTDYSLTYVSGSKDFWKEFIEKQLGEVKVSVVKSVLGEEYEYFKTLNNIKSTTGVQARLPYDVKPL</sequence>